<evidence type="ECO:0000313" key="3">
    <source>
        <dbReference type="EMBL" id="GEP30478.1"/>
    </source>
</evidence>
<keyword evidence="1" id="KW-0732">Signal</keyword>
<gene>
    <name evidence="3" type="ORF">TPL01_16160</name>
</gene>
<evidence type="ECO:0000259" key="2">
    <source>
        <dbReference type="Pfam" id="PF20419"/>
    </source>
</evidence>
<keyword evidence="4" id="KW-1185">Reference proteome</keyword>
<organism evidence="3 4">
    <name type="scientific">Sulfuriferula plumbiphila</name>
    <dbReference type="NCBI Taxonomy" id="171865"/>
    <lineage>
        <taxon>Bacteria</taxon>
        <taxon>Pseudomonadati</taxon>
        <taxon>Pseudomonadota</taxon>
        <taxon>Betaproteobacteria</taxon>
        <taxon>Nitrosomonadales</taxon>
        <taxon>Sulfuricellaceae</taxon>
        <taxon>Sulfuriferula</taxon>
    </lineage>
</organism>
<dbReference type="Pfam" id="PF20419">
    <property type="entry name" value="DUF6701"/>
    <property type="match status" value="1"/>
</dbReference>
<dbReference type="AlphaFoldDB" id="A0A512L7M2"/>
<comment type="caution">
    <text evidence="3">The sequence shown here is derived from an EMBL/GenBank/DDBJ whole genome shotgun (WGS) entry which is preliminary data.</text>
</comment>
<dbReference type="EMBL" id="BKAD01000014">
    <property type="protein sequence ID" value="GEP30478.1"/>
    <property type="molecule type" value="Genomic_DNA"/>
</dbReference>
<protein>
    <recommendedName>
        <fullName evidence="2">DUF6701 domain-containing protein</fullName>
    </recommendedName>
</protein>
<accession>A0A512L7M2</accession>
<reference evidence="3 4" key="1">
    <citation type="submission" date="2019-07" db="EMBL/GenBank/DDBJ databases">
        <title>Whole genome shotgun sequence of Thiobacillus plumbophilus NBRC 107929.</title>
        <authorList>
            <person name="Hosoyama A."/>
            <person name="Uohara A."/>
            <person name="Ohji S."/>
            <person name="Ichikawa N."/>
        </authorList>
    </citation>
    <scope>NUCLEOTIDE SEQUENCE [LARGE SCALE GENOMIC DNA]</scope>
    <source>
        <strain evidence="3 4">NBRC 107929</strain>
    </source>
</reference>
<dbReference type="InterPro" id="IPR046524">
    <property type="entry name" value="DUF6701"/>
</dbReference>
<name>A0A512L7M2_9PROT</name>
<evidence type="ECO:0000313" key="4">
    <source>
        <dbReference type="Proteomes" id="UP000321337"/>
    </source>
</evidence>
<dbReference type="Proteomes" id="UP000321337">
    <property type="component" value="Unassembled WGS sequence"/>
</dbReference>
<evidence type="ECO:0000256" key="1">
    <source>
        <dbReference type="SAM" id="SignalP"/>
    </source>
</evidence>
<dbReference type="RefSeq" id="WP_161984206.1">
    <property type="nucleotide sequence ID" value="NZ_AP021884.1"/>
</dbReference>
<feature type="signal peptide" evidence="1">
    <location>
        <begin position="1"/>
        <end position="20"/>
    </location>
</feature>
<sequence>MLFVWLGLCLAGTHPSALLAASYVSIPTTFVWISPAGHTDAGWSNGSQCSRAFYGAAVDDDITAQIPLGFTFNFGGTNYTSVQIMSNGRLQFNNGYCGYGTQSVGPPRTYPYPYPDNNLVRTMKVYGADLDPLPTDSSGGGTTTCSLPGCRVTYASLGAAPNRYFVVTWSNVPEWGAVGSYFNLQAILYENGAFVYQFGPSNNPSRGMAQIGWELSRADYGLVQYASIGALAGTAVKFTRFAAGTLGLFNAFDSNTPPGSVAGVIQTKIAGQPFNLDIVALRNNGTLDTNYTGAVQVELVDASSGGACTGLPSILSLGTFTFQKRNNGRLTVPNIQFNDARANLRVRISESNGNGNGNNTSVACSTDNFALRPAYFLVTATDTDWQTPGTGRVLNNTAVSGGVVHKAGQSFSVTASAVNAAGAITTGYQNSTPTLTATTVLLPSGGTLGTLSGGAWNVASGVAVSNSAAYSEAGAVSMQMTDAVFAAVDAMDGTPPCQLTIGDQCDSSNNPVPWVPATAVGRFVPDHFSVTASNTPAFKTFNDSACSSRSFTYIGQGFGYATAPQALITAQNAAGATTQNYRGALWRPVPAFAYSSPSGTLDTGLATTPTVVSNNDGTGSENVNSTDLLAYTRNPATPQAAFNANISLNLSVTDPSEAGVAGNGTINTSAPAQFNGTGSGIAFDSGNAFRYGRLKLGNAFGSEALDLPIPIEAQYWNGTVFVTNDLDSCTSLNAGNIALGNYRKGLNATNMGTSHISIGGAFVNGKGSLKLTRPSPAALGSVDLAINLGSGLGSIDQSCPAWTTTSNGAGMAYLRGKWCGANYDRDPKARVTFGIYKNANDFIYMREMY</sequence>
<feature type="domain" description="DUF6701" evidence="2">
    <location>
        <begin position="335"/>
        <end position="847"/>
    </location>
</feature>
<feature type="chain" id="PRO_5021960752" description="DUF6701 domain-containing protein" evidence="1">
    <location>
        <begin position="21"/>
        <end position="849"/>
    </location>
</feature>
<proteinExistence type="predicted"/>